<dbReference type="AlphaFoldDB" id="A0AAU2GWL0"/>
<organism evidence="1">
    <name type="scientific">Streptomyces sp. NBC_00060</name>
    <dbReference type="NCBI Taxonomy" id="2975636"/>
    <lineage>
        <taxon>Bacteria</taxon>
        <taxon>Bacillati</taxon>
        <taxon>Actinomycetota</taxon>
        <taxon>Actinomycetes</taxon>
        <taxon>Kitasatosporales</taxon>
        <taxon>Streptomycetaceae</taxon>
        <taxon>Streptomyces</taxon>
    </lineage>
</organism>
<proteinExistence type="predicted"/>
<dbReference type="EMBL" id="CP108253">
    <property type="protein sequence ID" value="WTU39287.1"/>
    <property type="molecule type" value="Genomic_DNA"/>
</dbReference>
<protein>
    <submittedName>
        <fullName evidence="1">Uncharacterized protein</fullName>
    </submittedName>
</protein>
<name>A0AAU2GWL0_9ACTN</name>
<gene>
    <name evidence="1" type="ORF">OHV25_06735</name>
</gene>
<sequence length="59" mass="6155">MSTTAHLPGSVLPDAEAANEAIRELVDSADPDGGWPSEEYERLLTLWAAATTADLGEAA</sequence>
<accession>A0AAU2GWL0</accession>
<evidence type="ECO:0000313" key="1">
    <source>
        <dbReference type="EMBL" id="WTU39287.1"/>
    </source>
</evidence>
<reference evidence="1" key="1">
    <citation type="submission" date="2022-10" db="EMBL/GenBank/DDBJ databases">
        <title>The complete genomes of actinobacterial strains from the NBC collection.</title>
        <authorList>
            <person name="Joergensen T.S."/>
            <person name="Alvarez Arevalo M."/>
            <person name="Sterndorff E.B."/>
            <person name="Faurdal D."/>
            <person name="Vuksanovic O."/>
            <person name="Mourched A.-S."/>
            <person name="Charusanti P."/>
            <person name="Shaw S."/>
            <person name="Blin K."/>
            <person name="Weber T."/>
        </authorList>
    </citation>
    <scope>NUCLEOTIDE SEQUENCE</scope>
    <source>
        <strain evidence="1">NBC_00060</strain>
    </source>
</reference>